<keyword evidence="7 13" id="KW-0808">Transferase</keyword>
<dbReference type="GO" id="GO:0030170">
    <property type="term" value="F:pyridoxal phosphate binding"/>
    <property type="evidence" value="ECO:0007669"/>
    <property type="project" value="InterPro"/>
</dbReference>
<comment type="function">
    <text evidence="10">Phosphorylase is an important allosteric enzyme in carbohydrate metabolism. Enzymes from different sources differ in their regulatory mechanisms and in their natural substrates. However, all known phosphorylases share catalytic and structural properties.</text>
</comment>
<evidence type="ECO:0000313" key="13">
    <source>
        <dbReference type="EMBL" id="RIH91887.1"/>
    </source>
</evidence>
<dbReference type="PIRSF" id="PIRSF000460">
    <property type="entry name" value="Pprylas_GlgP"/>
    <property type="match status" value="1"/>
</dbReference>
<evidence type="ECO:0000256" key="11">
    <source>
        <dbReference type="PIRSR" id="PIRSR000460-1"/>
    </source>
</evidence>
<evidence type="ECO:0000256" key="1">
    <source>
        <dbReference type="ARBA" id="ARBA00001275"/>
    </source>
</evidence>
<evidence type="ECO:0000256" key="10">
    <source>
        <dbReference type="ARBA" id="ARBA00025174"/>
    </source>
</evidence>
<gene>
    <name evidence="13" type="primary">glgP</name>
    <name evidence="13" type="ORF">Mgrana_02162</name>
</gene>
<organism evidence="13 14">
    <name type="scientific">Meiothermus granaticius NBRC 107808</name>
    <dbReference type="NCBI Taxonomy" id="1227551"/>
    <lineage>
        <taxon>Bacteria</taxon>
        <taxon>Thermotogati</taxon>
        <taxon>Deinococcota</taxon>
        <taxon>Deinococci</taxon>
        <taxon>Thermales</taxon>
        <taxon>Thermaceae</taxon>
        <taxon>Meiothermus</taxon>
    </lineage>
</organism>
<evidence type="ECO:0000256" key="7">
    <source>
        <dbReference type="ARBA" id="ARBA00022679"/>
    </source>
</evidence>
<dbReference type="NCBIfam" id="TIGR02094">
    <property type="entry name" value="more_P_ylases"/>
    <property type="match status" value="1"/>
</dbReference>
<evidence type="ECO:0000256" key="9">
    <source>
        <dbReference type="ARBA" id="ARBA00023277"/>
    </source>
</evidence>
<dbReference type="InterPro" id="IPR035090">
    <property type="entry name" value="Pyridoxal_P_attach_site"/>
</dbReference>
<dbReference type="InterPro" id="IPR024517">
    <property type="entry name" value="Glycogen_phosphorylase_DUF3417"/>
</dbReference>
<dbReference type="PANTHER" id="PTHR42655:SF1">
    <property type="entry name" value="GLYCOGEN PHOSPHORYLASE"/>
    <property type="match status" value="1"/>
</dbReference>
<name>A0A399F547_9DEIN</name>
<comment type="similarity">
    <text evidence="3">Belongs to the glycogen phosphorylase family.</text>
</comment>
<dbReference type="SUPFAM" id="SSF53756">
    <property type="entry name" value="UDP-Glycosyltransferase/glycogen phosphorylase"/>
    <property type="match status" value="1"/>
</dbReference>
<keyword evidence="14" id="KW-1185">Reference proteome</keyword>
<dbReference type="GO" id="GO:0008184">
    <property type="term" value="F:glycogen phosphorylase activity"/>
    <property type="evidence" value="ECO:0007669"/>
    <property type="project" value="InterPro"/>
</dbReference>
<dbReference type="PANTHER" id="PTHR42655">
    <property type="entry name" value="GLYCOGEN PHOSPHORYLASE"/>
    <property type="match status" value="1"/>
</dbReference>
<comment type="catalytic activity">
    <reaction evidence="1">
        <text>[(1-&gt;4)-alpha-D-glucosyl](n) + phosphate = [(1-&gt;4)-alpha-D-glucosyl](n-1) + alpha-D-glucose 1-phosphate</text>
        <dbReference type="Rhea" id="RHEA:41732"/>
        <dbReference type="Rhea" id="RHEA-COMP:9584"/>
        <dbReference type="Rhea" id="RHEA-COMP:9586"/>
        <dbReference type="ChEBI" id="CHEBI:15444"/>
        <dbReference type="ChEBI" id="CHEBI:43474"/>
        <dbReference type="ChEBI" id="CHEBI:58601"/>
        <dbReference type="EC" id="2.4.1.1"/>
    </reaction>
</comment>
<feature type="modified residue" description="N6-(pyridoxal phosphate)lysine" evidence="11">
    <location>
        <position position="607"/>
    </location>
</feature>
<evidence type="ECO:0000256" key="8">
    <source>
        <dbReference type="ARBA" id="ARBA00022898"/>
    </source>
</evidence>
<dbReference type="Pfam" id="PF00343">
    <property type="entry name" value="Phosphorylase"/>
    <property type="match status" value="1"/>
</dbReference>
<feature type="domain" description="DUF3417" evidence="12">
    <location>
        <begin position="25"/>
        <end position="125"/>
    </location>
</feature>
<accession>A0A399F547</accession>
<dbReference type="InterPro" id="IPR000811">
    <property type="entry name" value="Glyco_trans_35"/>
</dbReference>
<dbReference type="GO" id="GO:0005975">
    <property type="term" value="P:carbohydrate metabolic process"/>
    <property type="evidence" value="ECO:0007669"/>
    <property type="project" value="InterPro"/>
</dbReference>
<dbReference type="InterPro" id="IPR052182">
    <property type="entry name" value="Glycogen/Maltodextrin_Phosph"/>
</dbReference>
<evidence type="ECO:0000256" key="4">
    <source>
        <dbReference type="ARBA" id="ARBA00012591"/>
    </source>
</evidence>
<evidence type="ECO:0000256" key="2">
    <source>
        <dbReference type="ARBA" id="ARBA00001933"/>
    </source>
</evidence>
<sequence length="851" mass="94896">MEPEVEVVQSRVMNVIGRITAMPTLPEPLRGLREVAYNLWWSWNPEAQRLFEAINPSAWKRFRSNPVKALLEADPERLSALAENAAYVGAVEATVHRFRTYLATRPKKEPTIAYFSMEFGFHESLPVYSGGLGILAGDHVKSASDLGLSLTGLGIFYHEGYFRQELSLEGQQTEVYEALLAEELPLTPVTTQDGKPLKVEIEFPGRMVYVVAYKAQVGTIPVYLMSANLPENAPEDRNLTARLYAPGQEMRIQQELILGVGGVRLLRALGLRPEVWHMNEGHAAFLGLERIRELVASGRPFAEALEAAAAGALFTTHTPVPAGHDSFPMDLVSRYLEGWWGKLGISKEQFLGLGQEEKSYGPVFSMSNLALATSRAAGGVSRLHGEVSREMFKERWPGLETEEVPIDSVTNGVHTFTWLNPELHALYSHAFPKGWAENLQDGGLWKTENLTEEDLWRARNTLRASLIREVRSRLFEQRRRNGELPARLRAAEKVLDATALTLGFARRFATYKRAILLFSDPDRLLSILNGPLPVQIVFAGKAHPKDEPGKEFIKKLAERIKSLGLEDKLILLENYDMGLARTLVQGVDVWLNTPRRPMEASGTSGMKAALNGGLNFSVLDGWWAEAFNTTNGWAIGDERAYATEEAQDQADAQSLYDTLQHEIIPLFYARGSVGTPSGWLAMVRESIRTCGPVYSAQRMVHEYHHRFYLPLAKRSSHLLEQDGEALKTLAAWKAQIGSSWNNVRLWVEAPKVEAGQSLHLRAFLQAYGLPTETLQVELVVRRSTGELEVLPLKPAGQEREALLFTGSYLPSRPGSYIYGVRAVAVHPELSSPHEVAFVRWAEAQTHSLLPA</sequence>
<keyword evidence="8 11" id="KW-0663">Pyridoxal phosphate</keyword>
<evidence type="ECO:0000259" key="12">
    <source>
        <dbReference type="Pfam" id="PF11897"/>
    </source>
</evidence>
<protein>
    <recommendedName>
        <fullName evidence="4">glycogen phosphorylase</fullName>
        <ecNumber evidence="4">2.4.1.1</ecNumber>
    </recommendedName>
</protein>
<dbReference type="EC" id="2.4.1.1" evidence="4"/>
<evidence type="ECO:0000313" key="14">
    <source>
        <dbReference type="Proteomes" id="UP000266178"/>
    </source>
</evidence>
<dbReference type="Proteomes" id="UP000266178">
    <property type="component" value="Unassembled WGS sequence"/>
</dbReference>
<keyword evidence="6 13" id="KW-0328">Glycosyltransferase</keyword>
<comment type="cofactor">
    <cofactor evidence="2">
        <name>pyridoxal 5'-phosphate</name>
        <dbReference type="ChEBI" id="CHEBI:597326"/>
    </cofactor>
</comment>
<keyword evidence="5" id="KW-0021">Allosteric enzyme</keyword>
<dbReference type="Gene3D" id="3.40.50.2000">
    <property type="entry name" value="Glycogen Phosphorylase B"/>
    <property type="match status" value="3"/>
</dbReference>
<dbReference type="EMBL" id="QWLB01000029">
    <property type="protein sequence ID" value="RIH91887.1"/>
    <property type="molecule type" value="Genomic_DNA"/>
</dbReference>
<evidence type="ECO:0000256" key="5">
    <source>
        <dbReference type="ARBA" id="ARBA00022533"/>
    </source>
</evidence>
<evidence type="ECO:0000256" key="6">
    <source>
        <dbReference type="ARBA" id="ARBA00022676"/>
    </source>
</evidence>
<dbReference type="PROSITE" id="PS00102">
    <property type="entry name" value="PHOSPHORYLASE"/>
    <property type="match status" value="1"/>
</dbReference>
<dbReference type="Pfam" id="PF11897">
    <property type="entry name" value="DUF3417"/>
    <property type="match status" value="1"/>
</dbReference>
<keyword evidence="9" id="KW-0119">Carbohydrate metabolism</keyword>
<proteinExistence type="inferred from homology"/>
<comment type="caution">
    <text evidence="13">The sequence shown here is derived from an EMBL/GenBank/DDBJ whole genome shotgun (WGS) entry which is preliminary data.</text>
</comment>
<evidence type="ECO:0000256" key="3">
    <source>
        <dbReference type="ARBA" id="ARBA00006047"/>
    </source>
</evidence>
<dbReference type="InterPro" id="IPR011834">
    <property type="entry name" value="Agluc_phsphrylas"/>
</dbReference>
<reference evidence="13 14" key="1">
    <citation type="submission" date="2018-08" db="EMBL/GenBank/DDBJ databases">
        <title>Meiothermus granaticius genome AF-68 sequencing project.</title>
        <authorList>
            <person name="Da Costa M.S."/>
            <person name="Albuquerque L."/>
            <person name="Raposo P."/>
            <person name="Froufe H.J.C."/>
            <person name="Barroso C.S."/>
            <person name="Egas C."/>
        </authorList>
    </citation>
    <scope>NUCLEOTIDE SEQUENCE [LARGE SCALE GENOMIC DNA]</scope>
    <source>
        <strain evidence="13 14">AF-68</strain>
    </source>
</reference>
<dbReference type="AlphaFoldDB" id="A0A399F547"/>